<reference evidence="2 3" key="1">
    <citation type="journal article" date="2013" name="Genome Announc.">
        <title>Draft Genome Sequence of the Hydrogen- and Ethanol-Producing Bacterium Clostridium intestinale Strain URNW.</title>
        <authorList>
            <person name="Lal S."/>
            <person name="Ramachandran U."/>
            <person name="Zhang X."/>
            <person name="Sparling R."/>
            <person name="Levin D.B."/>
        </authorList>
    </citation>
    <scope>NUCLEOTIDE SEQUENCE [LARGE SCALE GENOMIC DNA]</scope>
    <source>
        <strain evidence="2 3">URNW</strain>
    </source>
</reference>
<dbReference type="Proteomes" id="UP000016721">
    <property type="component" value="Unassembled WGS sequence"/>
</dbReference>
<dbReference type="OrthoDB" id="9803916at2"/>
<accession>U2NSQ6</accession>
<dbReference type="SUPFAM" id="SSF56281">
    <property type="entry name" value="Metallo-hydrolase/oxidoreductase"/>
    <property type="match status" value="1"/>
</dbReference>
<dbReference type="PATRIC" id="fig|1294142.3.peg.882"/>
<dbReference type="GO" id="GO:0016740">
    <property type="term" value="F:transferase activity"/>
    <property type="evidence" value="ECO:0007669"/>
    <property type="project" value="TreeGrafter"/>
</dbReference>
<dbReference type="InterPro" id="IPR041712">
    <property type="entry name" value="DHPS-like_MBL-fold"/>
</dbReference>
<dbReference type="Gene3D" id="3.60.15.10">
    <property type="entry name" value="Ribonuclease Z/Hydroxyacylglutathione hydrolase-like"/>
    <property type="match status" value="1"/>
</dbReference>
<protein>
    <submittedName>
        <fullName evidence="2">Metallo-beta-lactamase</fullName>
    </submittedName>
</protein>
<organism evidence="2 3">
    <name type="scientific">Clostridium intestinale URNW</name>
    <dbReference type="NCBI Taxonomy" id="1294142"/>
    <lineage>
        <taxon>Bacteria</taxon>
        <taxon>Bacillati</taxon>
        <taxon>Bacillota</taxon>
        <taxon>Clostridia</taxon>
        <taxon>Eubacteriales</taxon>
        <taxon>Clostridiaceae</taxon>
        <taxon>Clostridium</taxon>
    </lineage>
</organism>
<dbReference type="eggNOG" id="COG1237">
    <property type="taxonomic scope" value="Bacteria"/>
</dbReference>
<dbReference type="EMBL" id="APJA01000009">
    <property type="protein sequence ID" value="ERK31901.1"/>
    <property type="molecule type" value="Genomic_DNA"/>
</dbReference>
<sequence>MIITTLVENSTISKAYTNKHGLCIHLKTEKHSILFDLGSDDTFIKNAKKLNIDIKDVDIVIISHGHKDHGGGLKAFIDYNDKALIYISKYGFKDYYASFLKYMKFYIGLDQELKENKRIILTDEIYCINQEIKLISNIKGSLLIPTGNKDLLVKDREKFILDKFKHEQHLILKENGRSILISGCSHTGILNILQESEEKAGVKIDLIIGGMHLYNPINRKTEDLRFINELGSRLLEKDIKIYTCHCTGLKAFEVLSNILGKNIKTLKTGQVIELVNKDLSFTY</sequence>
<dbReference type="InterPro" id="IPR052926">
    <property type="entry name" value="Metallo-beta-lactamase_dom"/>
</dbReference>
<dbReference type="Pfam" id="PF00753">
    <property type="entry name" value="Lactamase_B"/>
    <property type="match status" value="1"/>
</dbReference>
<dbReference type="SMART" id="SM00849">
    <property type="entry name" value="Lactamase_B"/>
    <property type="match status" value="1"/>
</dbReference>
<proteinExistence type="predicted"/>
<dbReference type="PANTHER" id="PTHR13754">
    <property type="entry name" value="METALLO-BETA-LACTAMASE SUPERFAMILY PROTEIN"/>
    <property type="match status" value="1"/>
</dbReference>
<name>U2NSQ6_9CLOT</name>
<dbReference type="STRING" id="1294142.CINTURNW_0883"/>
<keyword evidence="3" id="KW-1185">Reference proteome</keyword>
<dbReference type="CDD" id="cd07713">
    <property type="entry name" value="DHPS-like_MBL-fold"/>
    <property type="match status" value="1"/>
</dbReference>
<feature type="domain" description="Metallo-beta-lactamase" evidence="1">
    <location>
        <begin position="20"/>
        <end position="212"/>
    </location>
</feature>
<dbReference type="HOGENOM" id="CLU_036012_0_0_9"/>
<dbReference type="AlphaFoldDB" id="U2NSQ6"/>
<evidence type="ECO:0000259" key="1">
    <source>
        <dbReference type="SMART" id="SM00849"/>
    </source>
</evidence>
<evidence type="ECO:0000313" key="2">
    <source>
        <dbReference type="EMBL" id="ERK31901.1"/>
    </source>
</evidence>
<dbReference type="InterPro" id="IPR036866">
    <property type="entry name" value="RibonucZ/Hydroxyglut_hydro"/>
</dbReference>
<evidence type="ECO:0000313" key="3">
    <source>
        <dbReference type="Proteomes" id="UP000016721"/>
    </source>
</evidence>
<dbReference type="PANTHER" id="PTHR13754:SF13">
    <property type="entry name" value="METALLO-BETA-LACTAMASE SUPERFAMILY PROTEIN (AFU_ORTHOLOGUE AFUA_3G07630)"/>
    <property type="match status" value="1"/>
</dbReference>
<dbReference type="InterPro" id="IPR001279">
    <property type="entry name" value="Metallo-B-lactamas"/>
</dbReference>
<gene>
    <name evidence="2" type="ORF">CINTURNW_0883</name>
</gene>
<dbReference type="RefSeq" id="WP_021800922.1">
    <property type="nucleotide sequence ID" value="NZ_KI273145.1"/>
</dbReference>
<comment type="caution">
    <text evidence="2">The sequence shown here is derived from an EMBL/GenBank/DDBJ whole genome shotgun (WGS) entry which is preliminary data.</text>
</comment>